<name>A0A0C2SSF3_AMAMK</name>
<dbReference type="AlphaFoldDB" id="A0A0C2SSF3"/>
<sequence length="139" mass="16105">MTQEDQKIIWLQKTIPNEYFKNIMFDDFDTYASLVTKLKKINKEVERKTFFNVAGIGGGMSNTKDEFAMDICLATNADEKDIGQMNVSLKPKRDKEVSNLKEICGLQTATLRERNNLETKEEEEETLEEKEEDAVMQRI</sequence>
<proteinExistence type="predicted"/>
<organism evidence="2 3">
    <name type="scientific">Amanita muscaria (strain Koide BX008)</name>
    <dbReference type="NCBI Taxonomy" id="946122"/>
    <lineage>
        <taxon>Eukaryota</taxon>
        <taxon>Fungi</taxon>
        <taxon>Dikarya</taxon>
        <taxon>Basidiomycota</taxon>
        <taxon>Agaricomycotina</taxon>
        <taxon>Agaricomycetes</taxon>
        <taxon>Agaricomycetidae</taxon>
        <taxon>Agaricales</taxon>
        <taxon>Pluteineae</taxon>
        <taxon>Amanitaceae</taxon>
        <taxon>Amanita</taxon>
    </lineage>
</organism>
<feature type="region of interest" description="Disordered" evidence="1">
    <location>
        <begin position="114"/>
        <end position="139"/>
    </location>
</feature>
<evidence type="ECO:0000256" key="1">
    <source>
        <dbReference type="SAM" id="MobiDB-lite"/>
    </source>
</evidence>
<dbReference type="EMBL" id="KN818391">
    <property type="protein sequence ID" value="KIL56939.1"/>
    <property type="molecule type" value="Genomic_DNA"/>
</dbReference>
<accession>A0A0C2SSF3</accession>
<protein>
    <submittedName>
        <fullName evidence="2">Uncharacterized protein</fullName>
    </submittedName>
</protein>
<feature type="compositionally biased region" description="Acidic residues" evidence="1">
    <location>
        <begin position="120"/>
        <end position="139"/>
    </location>
</feature>
<keyword evidence="3" id="KW-1185">Reference proteome</keyword>
<reference evidence="2 3" key="1">
    <citation type="submission" date="2014-04" db="EMBL/GenBank/DDBJ databases">
        <title>Evolutionary Origins and Diversification of the Mycorrhizal Mutualists.</title>
        <authorList>
            <consortium name="DOE Joint Genome Institute"/>
            <consortium name="Mycorrhizal Genomics Consortium"/>
            <person name="Kohler A."/>
            <person name="Kuo A."/>
            <person name="Nagy L.G."/>
            <person name="Floudas D."/>
            <person name="Copeland A."/>
            <person name="Barry K.W."/>
            <person name="Cichocki N."/>
            <person name="Veneault-Fourrey C."/>
            <person name="LaButti K."/>
            <person name="Lindquist E.A."/>
            <person name="Lipzen A."/>
            <person name="Lundell T."/>
            <person name="Morin E."/>
            <person name="Murat C."/>
            <person name="Riley R."/>
            <person name="Ohm R."/>
            <person name="Sun H."/>
            <person name="Tunlid A."/>
            <person name="Henrissat B."/>
            <person name="Grigoriev I.V."/>
            <person name="Hibbett D.S."/>
            <person name="Martin F."/>
        </authorList>
    </citation>
    <scope>NUCLEOTIDE SEQUENCE [LARGE SCALE GENOMIC DNA]</scope>
    <source>
        <strain evidence="2 3">Koide BX008</strain>
    </source>
</reference>
<evidence type="ECO:0000313" key="3">
    <source>
        <dbReference type="Proteomes" id="UP000054549"/>
    </source>
</evidence>
<dbReference type="Proteomes" id="UP000054549">
    <property type="component" value="Unassembled WGS sequence"/>
</dbReference>
<evidence type="ECO:0000313" key="2">
    <source>
        <dbReference type="EMBL" id="KIL56939.1"/>
    </source>
</evidence>
<dbReference type="InParanoid" id="A0A0C2SSF3"/>
<gene>
    <name evidence="2" type="ORF">M378DRAFT_16642</name>
</gene>
<dbReference type="HOGENOM" id="CLU_1844585_0_0_1"/>